<accession>A0A928ZSZ1</accession>
<protein>
    <submittedName>
        <fullName evidence="1">Uncharacterized protein</fullName>
    </submittedName>
</protein>
<dbReference type="EMBL" id="JADEXP010000027">
    <property type="protein sequence ID" value="MBE9066056.1"/>
    <property type="molecule type" value="Genomic_DNA"/>
</dbReference>
<organism evidence="1 2">
    <name type="scientific">Leptolyngbya cf. ectocarpi LEGE 11479</name>
    <dbReference type="NCBI Taxonomy" id="1828722"/>
    <lineage>
        <taxon>Bacteria</taxon>
        <taxon>Bacillati</taxon>
        <taxon>Cyanobacteriota</taxon>
        <taxon>Cyanophyceae</taxon>
        <taxon>Leptolyngbyales</taxon>
        <taxon>Leptolyngbyaceae</taxon>
        <taxon>Leptolyngbya group</taxon>
        <taxon>Leptolyngbya</taxon>
    </lineage>
</organism>
<reference evidence="1" key="1">
    <citation type="submission" date="2020-10" db="EMBL/GenBank/DDBJ databases">
        <authorList>
            <person name="Castelo-Branco R."/>
            <person name="Eusebio N."/>
            <person name="Adriana R."/>
            <person name="Vieira A."/>
            <person name="Brugerolle De Fraissinette N."/>
            <person name="Rezende De Castro R."/>
            <person name="Schneider M.P."/>
            <person name="Vasconcelos V."/>
            <person name="Leao P.N."/>
        </authorList>
    </citation>
    <scope>NUCLEOTIDE SEQUENCE</scope>
    <source>
        <strain evidence="1">LEGE 11479</strain>
    </source>
</reference>
<sequence length="499" mass="55777">MENQEPIIQLDPAGKAPILSYSVPENTAYSGRNYIELDIPFEYFDRPNNSQPGTTLPNGFLDADVVELEKKIYEFAKGQSIDPDLKIAISPEVKTFLQEKLRFLSPLRIEQISSISEEATLPVDEVISPFTTEQLGETPQSQTQQNEKVIGHVAQALINGERLITTTNFAGQETIASYPVNRSEYPKLILIETYRLSSYRGNYGAGEVIKTFSLLPGEKTKISVQTYKKSEQDSKTASSIFDSFNKESATSFEDSVKAEQTNKSAYKKSFGYQVKASAEVNFGFGKAAVSAGVKGSSNSSRDRLSKNVSNAVSKHAAKASSKRNVQVNSSYEVNVKTGEETEIIREIENVNVSRTLSFVFRQMNQEYITVFHLTDVRLGYDLDGNPENYQELSVSEMDGLLSDVIVSDKRETVKNAILDELRYIVNYKDELQSFVEEKEIKDESNQTLYSYWRLKKGDKSIYRDSGFEIEVPGIILDVSKNTLRTDGIIVDAILGQGNA</sequence>
<evidence type="ECO:0000313" key="1">
    <source>
        <dbReference type="EMBL" id="MBE9066056.1"/>
    </source>
</evidence>
<dbReference type="AlphaFoldDB" id="A0A928ZSZ1"/>
<keyword evidence="2" id="KW-1185">Reference proteome</keyword>
<dbReference type="RefSeq" id="WP_193991519.1">
    <property type="nucleotide sequence ID" value="NZ_JADEXP010000027.1"/>
</dbReference>
<evidence type="ECO:0000313" key="2">
    <source>
        <dbReference type="Proteomes" id="UP000615026"/>
    </source>
</evidence>
<gene>
    <name evidence="1" type="ORF">IQ260_05255</name>
</gene>
<dbReference type="Proteomes" id="UP000615026">
    <property type="component" value="Unassembled WGS sequence"/>
</dbReference>
<comment type="caution">
    <text evidence="1">The sequence shown here is derived from an EMBL/GenBank/DDBJ whole genome shotgun (WGS) entry which is preliminary data.</text>
</comment>
<name>A0A928ZSZ1_LEPEC</name>
<proteinExistence type="predicted"/>
<feature type="non-terminal residue" evidence="1">
    <location>
        <position position="499"/>
    </location>
</feature>